<feature type="chain" id="PRO_5033021534" evidence="2">
    <location>
        <begin position="22"/>
        <end position="503"/>
    </location>
</feature>
<sequence length="503" mass="57991">MRLKIFLNFLFLTSFIFLSNQQTTELSDDYLDPADIAEFEINKLKEAKSPTTTTTTTESTTTPEINLAKDEINTEPIETDVPTTDVSIIQTEESVNETTTTESIITESVPSDLISLNNTESTTESIETTPESTTTTRPDKKDKRLNLLIQSTEYQEILLEKSDDRTEIQIISVRSSKKNYQIELIVDAQNRHIDFSQCAISMNDSHEECLLSYIEILNSNFVLRIKRSLLPFDVKLKLRLVLSGCDSISRVRDIDLDGVLPVIYHNSDHDCIYRVKNLDTVKTMMSLKVITFPIHEDRICHASMHITTTNNLMNKDEYYTQGVFDNANTLSQFNQGILVGSKYVLVKLINCFENNEPIEIKIDQIRRSVKEVKLTELENKYYHRVDTSLITSPKLDTSLLFELDNRDSRNRITFKLSEYKTKVVCNDDKVLNSSVILAYGLNQFNQMFVKQFTPCKFDSSIFELRGFRKLYVQLIREPYHPSLNKVPDNFVMEFNLKIVKSNF</sequence>
<gene>
    <name evidence="3" type="ORF">OXX778_LOCUS11416</name>
</gene>
<feature type="signal peptide" evidence="2">
    <location>
        <begin position="1"/>
        <end position="21"/>
    </location>
</feature>
<dbReference type="EMBL" id="CAJNOC010001932">
    <property type="protein sequence ID" value="CAF0901359.1"/>
    <property type="molecule type" value="Genomic_DNA"/>
</dbReference>
<dbReference type="Proteomes" id="UP000663879">
    <property type="component" value="Unassembled WGS sequence"/>
</dbReference>
<dbReference type="OrthoDB" id="10388263at2759"/>
<evidence type="ECO:0000313" key="3">
    <source>
        <dbReference type="EMBL" id="CAF0901359.1"/>
    </source>
</evidence>
<feature type="compositionally biased region" description="Low complexity" evidence="1">
    <location>
        <begin position="119"/>
        <end position="136"/>
    </location>
</feature>
<keyword evidence="4" id="KW-1185">Reference proteome</keyword>
<proteinExistence type="predicted"/>
<organism evidence="3 4">
    <name type="scientific">Brachionus calyciflorus</name>
    <dbReference type="NCBI Taxonomy" id="104777"/>
    <lineage>
        <taxon>Eukaryota</taxon>
        <taxon>Metazoa</taxon>
        <taxon>Spiralia</taxon>
        <taxon>Gnathifera</taxon>
        <taxon>Rotifera</taxon>
        <taxon>Eurotatoria</taxon>
        <taxon>Monogononta</taxon>
        <taxon>Pseudotrocha</taxon>
        <taxon>Ploima</taxon>
        <taxon>Brachionidae</taxon>
        <taxon>Brachionus</taxon>
    </lineage>
</organism>
<protein>
    <submittedName>
        <fullName evidence="3">Uncharacterized protein</fullName>
    </submittedName>
</protein>
<keyword evidence="2" id="KW-0732">Signal</keyword>
<evidence type="ECO:0000313" key="4">
    <source>
        <dbReference type="Proteomes" id="UP000663879"/>
    </source>
</evidence>
<name>A0A813ZN35_9BILA</name>
<accession>A0A813ZN35</accession>
<dbReference type="AlphaFoldDB" id="A0A813ZN35"/>
<comment type="caution">
    <text evidence="3">The sequence shown here is derived from an EMBL/GenBank/DDBJ whole genome shotgun (WGS) entry which is preliminary data.</text>
</comment>
<evidence type="ECO:0000256" key="2">
    <source>
        <dbReference type="SAM" id="SignalP"/>
    </source>
</evidence>
<feature type="region of interest" description="Disordered" evidence="1">
    <location>
        <begin position="118"/>
        <end position="139"/>
    </location>
</feature>
<reference evidence="3" key="1">
    <citation type="submission" date="2021-02" db="EMBL/GenBank/DDBJ databases">
        <authorList>
            <person name="Nowell W R."/>
        </authorList>
    </citation>
    <scope>NUCLEOTIDE SEQUENCE</scope>
    <source>
        <strain evidence="3">Ploen Becks lab</strain>
    </source>
</reference>
<evidence type="ECO:0000256" key="1">
    <source>
        <dbReference type="SAM" id="MobiDB-lite"/>
    </source>
</evidence>